<dbReference type="HOGENOM" id="CLU_1127881_0_0_0"/>
<accession>E8R6B8</accession>
<evidence type="ECO:0000256" key="1">
    <source>
        <dbReference type="SAM" id="MobiDB-lite"/>
    </source>
</evidence>
<evidence type="ECO:0000313" key="2">
    <source>
        <dbReference type="EMBL" id="ADV61819.1"/>
    </source>
</evidence>
<dbReference type="Proteomes" id="UP000008631">
    <property type="component" value="Chromosome"/>
</dbReference>
<dbReference type="AlphaFoldDB" id="E8R6B8"/>
<gene>
    <name evidence="2" type="ordered locus">Isop_1233</name>
</gene>
<reference evidence="2 3" key="2">
    <citation type="journal article" date="2011" name="Stand. Genomic Sci.">
        <title>Complete genome sequence of Isosphaera pallida type strain (IS1B).</title>
        <authorList>
            <consortium name="US DOE Joint Genome Institute (JGI-PGF)"/>
            <person name="Goker M."/>
            <person name="Cleland D."/>
            <person name="Saunders E."/>
            <person name="Lapidus A."/>
            <person name="Nolan M."/>
            <person name="Lucas S."/>
            <person name="Hammon N."/>
            <person name="Deshpande S."/>
            <person name="Cheng J.F."/>
            <person name="Tapia R."/>
            <person name="Han C."/>
            <person name="Goodwin L."/>
            <person name="Pitluck S."/>
            <person name="Liolios K."/>
            <person name="Pagani I."/>
            <person name="Ivanova N."/>
            <person name="Mavromatis K."/>
            <person name="Pati A."/>
            <person name="Chen A."/>
            <person name="Palaniappan K."/>
            <person name="Land M."/>
            <person name="Hauser L."/>
            <person name="Chang Y.J."/>
            <person name="Jeffries C.D."/>
            <person name="Detter J.C."/>
            <person name="Beck B."/>
            <person name="Woyke T."/>
            <person name="Bristow J."/>
            <person name="Eisen J.A."/>
            <person name="Markowitz V."/>
            <person name="Hugenholtz P."/>
            <person name="Kyrpides N.C."/>
            <person name="Klenk H.P."/>
        </authorList>
    </citation>
    <scope>NUCLEOTIDE SEQUENCE [LARGE SCALE GENOMIC DNA]</scope>
    <source>
        <strain evidence="3">ATCC 43644 / DSM 9630 / IS1B</strain>
    </source>
</reference>
<feature type="compositionally biased region" description="Low complexity" evidence="1">
    <location>
        <begin position="48"/>
        <end position="65"/>
    </location>
</feature>
<organism evidence="2 3">
    <name type="scientific">Isosphaera pallida (strain ATCC 43644 / DSM 9630 / IS1B)</name>
    <dbReference type="NCBI Taxonomy" id="575540"/>
    <lineage>
        <taxon>Bacteria</taxon>
        <taxon>Pseudomonadati</taxon>
        <taxon>Planctomycetota</taxon>
        <taxon>Planctomycetia</taxon>
        <taxon>Isosphaerales</taxon>
        <taxon>Isosphaeraceae</taxon>
        <taxon>Isosphaera</taxon>
    </lineage>
</organism>
<dbReference type="KEGG" id="ipa:Isop_1233"/>
<proteinExistence type="predicted"/>
<keyword evidence="3" id="KW-1185">Reference proteome</keyword>
<feature type="region of interest" description="Disordered" evidence="1">
    <location>
        <begin position="36"/>
        <end position="67"/>
    </location>
</feature>
<sequence length="246" mass="25856">MSPQPGGSGSRMFASVALTLTATLHVVFVTPEAQAQSARAVHPTPSDPSMMRVSAPSASAPSTSRFYPGLVNPPRLDQTGMGLAQSGAPIPTPVPYAEAPMPPTTPGGPMPIGRMENVNRIHPTPPVAPTHRGIAAPVPMSPSMGSLPSANPAMLPPSAPAGSRPMAATTPQPYAPIMIPEAPVYISRDSGGPRILRALLGLPSWPSRQARQRQAELEARRMEVIRRNALRDPSFAPASMVYGDRF</sequence>
<evidence type="ECO:0000313" key="3">
    <source>
        <dbReference type="Proteomes" id="UP000008631"/>
    </source>
</evidence>
<dbReference type="EMBL" id="CP002353">
    <property type="protein sequence ID" value="ADV61819.1"/>
    <property type="molecule type" value="Genomic_DNA"/>
</dbReference>
<dbReference type="RefSeq" id="WP_013564108.1">
    <property type="nucleotide sequence ID" value="NC_014962.1"/>
</dbReference>
<protein>
    <submittedName>
        <fullName evidence="2">Uncharacterized protein</fullName>
    </submittedName>
</protein>
<dbReference type="InParanoid" id="E8R6B8"/>
<reference key="1">
    <citation type="submission" date="2010-11" db="EMBL/GenBank/DDBJ databases">
        <title>The complete sequence of chromosome of Isophaera pallida ATCC 43644.</title>
        <authorList>
            <consortium name="US DOE Joint Genome Institute (JGI-PGF)"/>
            <person name="Lucas S."/>
            <person name="Copeland A."/>
            <person name="Lapidus A."/>
            <person name="Bruce D."/>
            <person name="Goodwin L."/>
            <person name="Pitluck S."/>
            <person name="Kyrpides N."/>
            <person name="Mavromatis K."/>
            <person name="Pagani I."/>
            <person name="Ivanova N."/>
            <person name="Saunders E."/>
            <person name="Brettin T."/>
            <person name="Detter J.C."/>
            <person name="Han C."/>
            <person name="Tapia R."/>
            <person name="Land M."/>
            <person name="Hauser L."/>
            <person name="Markowitz V."/>
            <person name="Cheng J.-F."/>
            <person name="Hugenholtz P."/>
            <person name="Woyke T."/>
            <person name="Wu D."/>
            <person name="Eisen J.A."/>
        </authorList>
    </citation>
    <scope>NUCLEOTIDE SEQUENCE</scope>
    <source>
        <strain>ATCC 43644</strain>
    </source>
</reference>
<name>E8R6B8_ISOPI</name>